<dbReference type="EMBL" id="CP002326">
    <property type="protein sequence ID" value="ADQ39775.1"/>
    <property type="molecule type" value="Genomic_DNA"/>
</dbReference>
<keyword evidence="3" id="KW-1185">Reference proteome</keyword>
<dbReference type="PANTHER" id="PTHR33498">
    <property type="entry name" value="TRANSPOSASE FOR INSERTION SEQUENCE ELEMENT IS1557"/>
    <property type="match status" value="1"/>
</dbReference>
<evidence type="ECO:0000259" key="1">
    <source>
        <dbReference type="Pfam" id="PF01610"/>
    </source>
</evidence>
<evidence type="ECO:0000313" key="3">
    <source>
        <dbReference type="Proteomes" id="UP000009256"/>
    </source>
</evidence>
<dbReference type="HOGENOM" id="CLU_1674660_0_0_9"/>
<evidence type="ECO:0000313" key="2">
    <source>
        <dbReference type="EMBL" id="ADQ39775.1"/>
    </source>
</evidence>
<accession>E4S700</accession>
<sequence length="157" mass="18994">MINIQFRYILNLVMIMKFDSNKHSVFLLYYHTCPNCKQQTSKVHDYRIQRIYASELRKAHRLKEEFNKVLESKDSCEAREKLKMWLDTAKRSNIAEFKRCIQTFRNWFSEIVASFDVPYTNSITEGFNNKIKVLKRNAYGFMNFERFRKRILLSLAR</sequence>
<proteinExistence type="predicted"/>
<dbReference type="PANTHER" id="PTHR33498:SF1">
    <property type="entry name" value="TRANSPOSASE FOR INSERTION SEQUENCE ELEMENT IS1557"/>
    <property type="match status" value="1"/>
</dbReference>
<feature type="domain" description="Transposase IS204/IS1001/IS1096/IS1165 DDE" evidence="1">
    <location>
        <begin position="51"/>
        <end position="151"/>
    </location>
</feature>
<organism evidence="2 3">
    <name type="scientific">Caldicellulosiruptor acetigenus (strain ATCC 700853 / DSM 12137 / I77R1B)</name>
    <name type="common">Caldicellulosiruptor kristjanssonii</name>
    <dbReference type="NCBI Taxonomy" id="632335"/>
    <lineage>
        <taxon>Bacteria</taxon>
        <taxon>Bacillati</taxon>
        <taxon>Bacillota</taxon>
        <taxon>Bacillota incertae sedis</taxon>
        <taxon>Caldicellulosiruptorales</taxon>
        <taxon>Caldicellulosiruptoraceae</taxon>
        <taxon>Caldicellulosiruptor</taxon>
    </lineage>
</organism>
<dbReference type="Pfam" id="PF01610">
    <property type="entry name" value="DDE_Tnp_ISL3"/>
    <property type="match status" value="1"/>
</dbReference>
<reference key="1">
    <citation type="submission" date="2010-11" db="EMBL/GenBank/DDBJ databases">
        <title>Complete sequence of chromosome of Caldicellulosiruptor kristjanssonii 177R1B.</title>
        <authorList>
            <consortium name="US DOE Joint Genome Institute"/>
            <person name="Lucas S."/>
            <person name="Copeland A."/>
            <person name="Lapidus A."/>
            <person name="Cheng J.-F."/>
            <person name="Bruce D."/>
            <person name="Goodwin L."/>
            <person name="Pitluck S."/>
            <person name="Davenport K."/>
            <person name="Detter J.C."/>
            <person name="Han C."/>
            <person name="Tapia R."/>
            <person name="Land M."/>
            <person name="Hauser L."/>
            <person name="Jeffries C."/>
            <person name="Kyrpides N."/>
            <person name="Ivanova N."/>
            <person name="Mikhailova N."/>
            <person name="Blumer-Schuette S.E."/>
            <person name="Kelly R.M."/>
            <person name="Woyke T."/>
        </authorList>
    </citation>
    <scope>NUCLEOTIDE SEQUENCE</scope>
    <source>
        <strain>177R1B</strain>
    </source>
</reference>
<dbReference type="InterPro" id="IPR047951">
    <property type="entry name" value="Transpos_ISL3"/>
</dbReference>
<protein>
    <recommendedName>
        <fullName evidence="1">Transposase IS204/IS1001/IS1096/IS1165 DDE domain-containing protein</fullName>
    </recommendedName>
</protein>
<dbReference type="AlphaFoldDB" id="E4S700"/>
<gene>
    <name evidence="2" type="ordered locus">Calkr_0206</name>
</gene>
<dbReference type="Proteomes" id="UP000009256">
    <property type="component" value="Chromosome"/>
</dbReference>
<name>E4S700_CALA7</name>
<dbReference type="KEGG" id="cki:Calkr_0206"/>
<dbReference type="InterPro" id="IPR002560">
    <property type="entry name" value="Transposase_DDE"/>
</dbReference>
<reference evidence="2 3" key="2">
    <citation type="journal article" date="2011" name="J. Bacteriol.">
        <title>Complete genome sequences for the anaerobic, extremely thermophilic plant biomass-degrading bacteria Caldicellulosiruptor hydrothermalis, Caldicellulosiruptor kristjanssonii, Caldicellulosiruptor kronotskyensis, Caldicellulosiruptor owensenis, and Caldicellulosiruptor lactoaceticus.</title>
        <authorList>
            <person name="Blumer-Schuette S.E."/>
            <person name="Ozdemir I."/>
            <person name="Mistry D."/>
            <person name="Lucas S."/>
            <person name="Lapidus A."/>
            <person name="Cheng J.F."/>
            <person name="Goodwin L.A."/>
            <person name="Pitluck S."/>
            <person name="Land M.L."/>
            <person name="Hauser L.J."/>
            <person name="Woyke T."/>
            <person name="Mikhailova N."/>
            <person name="Pati A."/>
            <person name="Kyrpides N.C."/>
            <person name="Ivanova N."/>
            <person name="Detter J.C."/>
            <person name="Walston-Davenport K."/>
            <person name="Han S."/>
            <person name="Adams M.W."/>
            <person name="Kelly R.M."/>
        </authorList>
    </citation>
    <scope>NUCLEOTIDE SEQUENCE [LARGE SCALE GENOMIC DNA]</scope>
    <source>
        <strain evidence="3">ATCC 700853 / DSM 12137 / I77R1B</strain>
    </source>
</reference>
<dbReference type="eggNOG" id="COG3464">
    <property type="taxonomic scope" value="Bacteria"/>
</dbReference>